<name>A0ABV6Z830_9HYPH</name>
<comment type="caution">
    <text evidence="1">The sequence shown here is derived from an EMBL/GenBank/DDBJ whole genome shotgun (WGS) entry which is preliminary data.</text>
</comment>
<reference evidence="1 2" key="1">
    <citation type="submission" date="2024-09" db="EMBL/GenBank/DDBJ databases">
        <title>Description of Labrys sedimenti sp. nov., isolated from a diclofenac-degrading enrichment culture, and genome-based reclassification of Labrys portucalensis as a later heterotypic synonym of Labrys neptuniae.</title>
        <authorList>
            <person name="Tancsics A."/>
            <person name="Csepanyi A."/>
        </authorList>
    </citation>
    <scope>NUCLEOTIDE SEQUENCE [LARGE SCALE GENOMIC DNA]</scope>
    <source>
        <strain evidence="1 2">LMG 23412</strain>
    </source>
</reference>
<evidence type="ECO:0000313" key="2">
    <source>
        <dbReference type="Proteomes" id="UP001595190"/>
    </source>
</evidence>
<dbReference type="EMBL" id="JBHGPK010000001">
    <property type="protein sequence ID" value="MFC2248338.1"/>
    <property type="molecule type" value="Genomic_DNA"/>
</dbReference>
<proteinExistence type="predicted"/>
<dbReference type="Proteomes" id="UP001595190">
    <property type="component" value="Unassembled WGS sequence"/>
</dbReference>
<protein>
    <submittedName>
        <fullName evidence="1">Uncharacterized protein</fullName>
    </submittedName>
</protein>
<organism evidence="1 2">
    <name type="scientific">Labrys neptuniae</name>
    <dbReference type="NCBI Taxonomy" id="376174"/>
    <lineage>
        <taxon>Bacteria</taxon>
        <taxon>Pseudomonadati</taxon>
        <taxon>Pseudomonadota</taxon>
        <taxon>Alphaproteobacteria</taxon>
        <taxon>Hyphomicrobiales</taxon>
        <taxon>Xanthobacteraceae</taxon>
        <taxon>Labrys</taxon>
    </lineage>
</organism>
<accession>A0ABV6Z830</accession>
<dbReference type="RefSeq" id="WP_394308170.1">
    <property type="nucleotide sequence ID" value="NZ_JBHGPK010000001.1"/>
</dbReference>
<sequence length="60" mass="6982">MMIPSSYFFKTAYRRRWEQPVSPEATPAAQPDRAWYSTLATAISHWRTPRPSGRGGRKDR</sequence>
<evidence type="ECO:0000313" key="1">
    <source>
        <dbReference type="EMBL" id="MFC2248338.1"/>
    </source>
</evidence>
<gene>
    <name evidence="1" type="ORF">ACETRX_01805</name>
</gene>